<evidence type="ECO:0000313" key="3">
    <source>
        <dbReference type="EMBL" id="PZQ15043.1"/>
    </source>
</evidence>
<dbReference type="GO" id="GO:0016491">
    <property type="term" value="F:oxidoreductase activity"/>
    <property type="evidence" value="ECO:0007669"/>
    <property type="project" value="UniProtKB-KW"/>
</dbReference>
<dbReference type="InterPro" id="IPR037089">
    <property type="entry name" value="Methyl-teptahyd_DH_N_sf"/>
</dbReference>
<dbReference type="SUPFAM" id="SSF51735">
    <property type="entry name" value="NAD(P)-binding Rossmann-fold domains"/>
    <property type="match status" value="1"/>
</dbReference>
<reference evidence="3 4" key="1">
    <citation type="submission" date="2017-08" db="EMBL/GenBank/DDBJ databases">
        <title>Infants hospitalized years apart are colonized by the same room-sourced microbial strains.</title>
        <authorList>
            <person name="Brooks B."/>
            <person name="Olm M.R."/>
            <person name="Firek B.A."/>
            <person name="Baker R."/>
            <person name="Thomas B.C."/>
            <person name="Morowitz M.J."/>
            <person name="Banfield J.F."/>
        </authorList>
    </citation>
    <scope>NUCLEOTIDE SEQUENCE [LARGE SCALE GENOMIC DNA]</scope>
    <source>
        <strain evidence="3">S2_005_003_R2_43</strain>
    </source>
</reference>
<accession>A0A2W5MC86</accession>
<evidence type="ECO:0000259" key="2">
    <source>
        <dbReference type="Pfam" id="PF09176"/>
    </source>
</evidence>
<dbReference type="SUPFAM" id="SSF53223">
    <property type="entry name" value="Aminoacid dehydrogenase-like, N-terminal domain"/>
    <property type="match status" value="1"/>
</dbReference>
<evidence type="ECO:0000313" key="4">
    <source>
        <dbReference type="Proteomes" id="UP000249577"/>
    </source>
</evidence>
<dbReference type="Pfam" id="PF09176">
    <property type="entry name" value="Mpt_N"/>
    <property type="match status" value="1"/>
</dbReference>
<name>A0A2W5MC86_ANCNO</name>
<sequence length="297" mass="30685">MSDAAPILHMITPLRNTSPFDVNMAVDAGFPTIATYNGVRLADVVGITQDAMFSRSPDAAKRTVLFIGGKDAGLALDQMEAAAKALFPPFEISIFADPSGAFTTAAAMIALVEKHLRGKRDGGLAGAKVQIYGATGIIGGIAALIAAQAGAEVTMVSHLVIEDVEAKAVDFKKRFGVKLGCAVAKTDAHKKKLVADAEVILTCASAGIEVISAPVLEAARNLLVAADINAVPPNGIAGVDSNADGVALPHGVGVGALVIGQVKYQVQHQILKRIRTADTAMQVGVLEAFELARQLAE</sequence>
<comment type="caution">
    <text evidence="3">The sequence shown here is derived from an EMBL/GenBank/DDBJ whole genome shotgun (WGS) entry which is preliminary data.</text>
</comment>
<dbReference type="Gene3D" id="3.40.50.720">
    <property type="entry name" value="NAD(P)-binding Rossmann-like Domain"/>
    <property type="match status" value="1"/>
</dbReference>
<proteinExistence type="predicted"/>
<dbReference type="Gene3D" id="3.40.50.10280">
    <property type="entry name" value="Methylene-tetrahydromethanopterin dehydrogenase, N-terminal domain"/>
    <property type="match status" value="1"/>
</dbReference>
<dbReference type="InterPro" id="IPR036291">
    <property type="entry name" value="NAD(P)-bd_dom_sf"/>
</dbReference>
<protein>
    <submittedName>
        <fullName evidence="3">Methylenetetrahydromethanopterin dehydrogenase</fullName>
    </submittedName>
</protein>
<dbReference type="EMBL" id="QFPN01000005">
    <property type="protein sequence ID" value="PZQ15043.1"/>
    <property type="molecule type" value="Genomic_DNA"/>
</dbReference>
<dbReference type="AlphaFoldDB" id="A0A2W5MC86"/>
<dbReference type="InterPro" id="IPR015259">
    <property type="entry name" value="Methyl-teptahyd_DH_N"/>
</dbReference>
<dbReference type="InterPro" id="IPR046346">
    <property type="entry name" value="Aminoacid_DH-like_N_sf"/>
</dbReference>
<organism evidence="3 4">
    <name type="scientific">Ancylobacter novellus</name>
    <name type="common">Thiobacillus novellus</name>
    <dbReference type="NCBI Taxonomy" id="921"/>
    <lineage>
        <taxon>Bacteria</taxon>
        <taxon>Pseudomonadati</taxon>
        <taxon>Pseudomonadota</taxon>
        <taxon>Alphaproteobacteria</taxon>
        <taxon>Hyphomicrobiales</taxon>
        <taxon>Xanthobacteraceae</taxon>
        <taxon>Ancylobacter</taxon>
    </lineage>
</organism>
<keyword evidence="1" id="KW-0560">Oxidoreductase</keyword>
<dbReference type="Proteomes" id="UP000249577">
    <property type="component" value="Unassembled WGS sequence"/>
</dbReference>
<gene>
    <name evidence="3" type="ORF">DI565_11480</name>
</gene>
<feature type="domain" description="Methylene-tetrahydromethanopterin dehydrogenase N-terminal" evidence="2">
    <location>
        <begin position="19"/>
        <end position="99"/>
    </location>
</feature>
<evidence type="ECO:0000256" key="1">
    <source>
        <dbReference type="ARBA" id="ARBA00023002"/>
    </source>
</evidence>